<dbReference type="EMBL" id="MARB01000009">
    <property type="protein sequence ID" value="ODJ87799.1"/>
    <property type="molecule type" value="Genomic_DNA"/>
</dbReference>
<keyword evidence="3" id="KW-1185">Reference proteome</keyword>
<protein>
    <recommendedName>
        <fullName evidence="4">Integrating conjugative element protein</fullName>
    </recommendedName>
</protein>
<organism evidence="2 3">
    <name type="scientific">Candidatus Thiodiazotropha endolucinida</name>
    <dbReference type="NCBI Taxonomy" id="1655433"/>
    <lineage>
        <taxon>Bacteria</taxon>
        <taxon>Pseudomonadati</taxon>
        <taxon>Pseudomonadota</taxon>
        <taxon>Gammaproteobacteria</taxon>
        <taxon>Chromatiales</taxon>
        <taxon>Sedimenticolaceae</taxon>
        <taxon>Candidatus Thiodiazotropha</taxon>
    </lineage>
</organism>
<evidence type="ECO:0000313" key="3">
    <source>
        <dbReference type="Proteomes" id="UP000094769"/>
    </source>
</evidence>
<name>A0A7Z0VMD6_9GAMM</name>
<sequence length="178" mass="19299">MGRFSLYCRKVMVLGCLLVPVMARAELTVIHDSGHTQSIAPFLDVFESTEGMPKQNPIPIPIKSSLGAADPKAWLPIQSTGLTPGPVLARAHDRPFTRPFFLIGSDARSLQWLQAHRDRLKEIGAVGMLVQAETMDDLRTIARLADGLSILPASGSDIAKALSVSHYPVLISPHGIEQ</sequence>
<evidence type="ECO:0000256" key="1">
    <source>
        <dbReference type="SAM" id="SignalP"/>
    </source>
</evidence>
<feature type="signal peptide" evidence="1">
    <location>
        <begin position="1"/>
        <end position="25"/>
    </location>
</feature>
<keyword evidence="1" id="KW-0732">Signal</keyword>
<dbReference type="NCBIfam" id="TIGR03765">
    <property type="entry name" value="ICE_PFL_4695"/>
    <property type="match status" value="1"/>
</dbReference>
<dbReference type="RefSeq" id="WP_235615176.1">
    <property type="nucleotide sequence ID" value="NZ_MARB01000009.1"/>
</dbReference>
<gene>
    <name evidence="2" type="ORF">CODIS_19070</name>
</gene>
<evidence type="ECO:0008006" key="4">
    <source>
        <dbReference type="Google" id="ProtNLM"/>
    </source>
</evidence>
<dbReference type="InterPro" id="IPR021300">
    <property type="entry name" value="Integr_conj_element_PFL4695"/>
</dbReference>
<accession>A0A7Z0VMD6</accession>
<dbReference type="Pfam" id="PF11072">
    <property type="entry name" value="DUF2859"/>
    <property type="match status" value="1"/>
</dbReference>
<evidence type="ECO:0000313" key="2">
    <source>
        <dbReference type="EMBL" id="ODJ87799.1"/>
    </source>
</evidence>
<reference evidence="2 3" key="1">
    <citation type="submission" date="2016-06" db="EMBL/GenBank/DDBJ databases">
        <title>Genome sequence of endosymbiont of Candidatus Endolucinida thiodiazotropha.</title>
        <authorList>
            <person name="Poehlein A."/>
            <person name="Koenig S."/>
            <person name="Heiden S.E."/>
            <person name="Thuermer A."/>
            <person name="Voget S."/>
            <person name="Daniel R."/>
            <person name="Markert S."/>
            <person name="Gros O."/>
            <person name="Schweder T."/>
        </authorList>
    </citation>
    <scope>NUCLEOTIDE SEQUENCE [LARGE SCALE GENOMIC DNA]</scope>
    <source>
        <strain evidence="2 3">COS</strain>
    </source>
</reference>
<feature type="chain" id="PRO_5030597339" description="Integrating conjugative element protein" evidence="1">
    <location>
        <begin position="26"/>
        <end position="178"/>
    </location>
</feature>
<comment type="caution">
    <text evidence="2">The sequence shown here is derived from an EMBL/GenBank/DDBJ whole genome shotgun (WGS) entry which is preliminary data.</text>
</comment>
<dbReference type="AlphaFoldDB" id="A0A7Z0VMD6"/>
<dbReference type="Proteomes" id="UP000094769">
    <property type="component" value="Unassembled WGS sequence"/>
</dbReference>
<proteinExistence type="predicted"/>